<dbReference type="OrthoDB" id="9807797at2"/>
<evidence type="ECO:0000256" key="2">
    <source>
        <dbReference type="ARBA" id="ARBA00007365"/>
    </source>
</evidence>
<dbReference type="PATRIC" id="fig|857265.3.peg.3309"/>
<dbReference type="InterPro" id="IPR020892">
    <property type="entry name" value="Cyclophilin-type_PPIase_CS"/>
</dbReference>
<evidence type="ECO:0000256" key="1">
    <source>
        <dbReference type="ARBA" id="ARBA00002388"/>
    </source>
</evidence>
<evidence type="ECO:0000313" key="7">
    <source>
        <dbReference type="EMBL" id="KPC50841.1"/>
    </source>
</evidence>
<dbReference type="AlphaFoldDB" id="A0A0N0XJ74"/>
<evidence type="ECO:0000313" key="8">
    <source>
        <dbReference type="Proteomes" id="UP000037939"/>
    </source>
</evidence>
<proteinExistence type="inferred from homology"/>
<feature type="chain" id="PRO_5006517932" description="Peptidyl-prolyl cis-trans isomerase" evidence="5">
    <location>
        <begin position="20"/>
        <end position="189"/>
    </location>
</feature>
<comment type="similarity">
    <text evidence="2 5">Belongs to the cyclophilin-type PPIase family.</text>
</comment>
<reference evidence="7 8" key="1">
    <citation type="submission" date="2015-07" db="EMBL/GenBank/DDBJ databases">
        <title>Draft genome sequence of the Amantichitinum ursilacus IGB-41, a new chitin-degrading bacterium.</title>
        <authorList>
            <person name="Kirstahler P."/>
            <person name="Guenther M."/>
            <person name="Grumaz C."/>
            <person name="Rupp S."/>
            <person name="Zibek S."/>
            <person name="Sohn K."/>
        </authorList>
    </citation>
    <scope>NUCLEOTIDE SEQUENCE [LARGE SCALE GENOMIC DNA]</scope>
    <source>
        <strain evidence="7 8">IGB-41</strain>
    </source>
</reference>
<dbReference type="STRING" id="857265.WG78_16145"/>
<dbReference type="RefSeq" id="WP_053938841.1">
    <property type="nucleotide sequence ID" value="NZ_LAQT01000026.1"/>
</dbReference>
<accession>A0A0N0XJ74</accession>
<dbReference type="EC" id="5.2.1.8" evidence="5"/>
<feature type="signal peptide" evidence="5">
    <location>
        <begin position="1"/>
        <end position="19"/>
    </location>
</feature>
<dbReference type="EMBL" id="LAQT01000026">
    <property type="protein sequence ID" value="KPC50841.1"/>
    <property type="molecule type" value="Genomic_DNA"/>
</dbReference>
<dbReference type="PROSITE" id="PS00170">
    <property type="entry name" value="CSA_PPIASE_1"/>
    <property type="match status" value="1"/>
</dbReference>
<dbReference type="Proteomes" id="UP000037939">
    <property type="component" value="Unassembled WGS sequence"/>
</dbReference>
<name>A0A0N0XJ74_9NEIS</name>
<dbReference type="InterPro" id="IPR029000">
    <property type="entry name" value="Cyclophilin-like_dom_sf"/>
</dbReference>
<organism evidence="7 8">
    <name type="scientific">Amantichitinum ursilacus</name>
    <dbReference type="NCBI Taxonomy" id="857265"/>
    <lineage>
        <taxon>Bacteria</taxon>
        <taxon>Pseudomonadati</taxon>
        <taxon>Pseudomonadota</taxon>
        <taxon>Betaproteobacteria</taxon>
        <taxon>Neisseriales</taxon>
        <taxon>Chitinibacteraceae</taxon>
        <taxon>Amantichitinum</taxon>
    </lineage>
</organism>
<keyword evidence="5" id="KW-0732">Signal</keyword>
<dbReference type="InterPro" id="IPR024936">
    <property type="entry name" value="Cyclophilin-type_PPIase"/>
</dbReference>
<gene>
    <name evidence="7" type="primary">ppiA</name>
    <name evidence="7" type="ORF">WG78_16145</name>
</gene>
<evidence type="ECO:0000256" key="3">
    <source>
        <dbReference type="ARBA" id="ARBA00023110"/>
    </source>
</evidence>
<dbReference type="InterPro" id="IPR044665">
    <property type="entry name" value="E_coli_cyclophilin_A-like"/>
</dbReference>
<dbReference type="PROSITE" id="PS50072">
    <property type="entry name" value="CSA_PPIASE_2"/>
    <property type="match status" value="1"/>
</dbReference>
<sequence length="189" mass="20021">MKKFLMSLSLLLAAGVALAANPQVEINTSKGAIVVELYPDAAPISVANFLDYVKDKHYNGTIFHRVIQGFVIQGGGLDTNKTELPTKAPIKNEAEKAFKAGLKNDRGSLAMARTGVPDSATSQFYINLKNNDALNYPSRDGYGYAVFGKVVKGMDVVDKIAAAPTDSGDAPVDPIVIKDAHVLAGKAGK</sequence>
<dbReference type="Gene3D" id="2.40.100.10">
    <property type="entry name" value="Cyclophilin-like"/>
    <property type="match status" value="1"/>
</dbReference>
<dbReference type="GO" id="GO:0006457">
    <property type="term" value="P:protein folding"/>
    <property type="evidence" value="ECO:0007669"/>
    <property type="project" value="InterPro"/>
</dbReference>
<evidence type="ECO:0000259" key="6">
    <source>
        <dbReference type="PROSITE" id="PS50072"/>
    </source>
</evidence>
<dbReference type="SUPFAM" id="SSF50891">
    <property type="entry name" value="Cyclophilin-like"/>
    <property type="match status" value="1"/>
</dbReference>
<protein>
    <recommendedName>
        <fullName evidence="5">Peptidyl-prolyl cis-trans isomerase</fullName>
        <shortName evidence="5">PPIase</shortName>
        <ecNumber evidence="5">5.2.1.8</ecNumber>
    </recommendedName>
</protein>
<feature type="domain" description="PPIase cyclophilin-type" evidence="6">
    <location>
        <begin position="31"/>
        <end position="182"/>
    </location>
</feature>
<keyword evidence="4 5" id="KW-0413">Isomerase</keyword>
<evidence type="ECO:0000256" key="4">
    <source>
        <dbReference type="ARBA" id="ARBA00023235"/>
    </source>
</evidence>
<dbReference type="Pfam" id="PF00160">
    <property type="entry name" value="Pro_isomerase"/>
    <property type="match status" value="1"/>
</dbReference>
<keyword evidence="8" id="KW-1185">Reference proteome</keyword>
<dbReference type="GO" id="GO:0003755">
    <property type="term" value="F:peptidyl-prolyl cis-trans isomerase activity"/>
    <property type="evidence" value="ECO:0007669"/>
    <property type="project" value="UniProtKB-UniRule"/>
</dbReference>
<comment type="caution">
    <text evidence="7">The sequence shown here is derived from an EMBL/GenBank/DDBJ whole genome shotgun (WGS) entry which is preliminary data.</text>
</comment>
<keyword evidence="3 5" id="KW-0697">Rotamase</keyword>
<dbReference type="InterPro" id="IPR002130">
    <property type="entry name" value="Cyclophilin-type_PPIase_dom"/>
</dbReference>
<evidence type="ECO:0000256" key="5">
    <source>
        <dbReference type="RuleBase" id="RU363019"/>
    </source>
</evidence>
<dbReference type="PIRSF" id="PIRSF001467">
    <property type="entry name" value="Peptidylpro_ismrse"/>
    <property type="match status" value="1"/>
</dbReference>
<comment type="function">
    <text evidence="1 5">PPIases accelerate the folding of proteins. It catalyzes the cis-trans isomerization of proline imidic peptide bonds in oligopeptides.</text>
</comment>
<dbReference type="PRINTS" id="PR00153">
    <property type="entry name" value="CSAPPISMRASE"/>
</dbReference>
<comment type="catalytic activity">
    <reaction evidence="5">
        <text>[protein]-peptidylproline (omega=180) = [protein]-peptidylproline (omega=0)</text>
        <dbReference type="Rhea" id="RHEA:16237"/>
        <dbReference type="Rhea" id="RHEA-COMP:10747"/>
        <dbReference type="Rhea" id="RHEA-COMP:10748"/>
        <dbReference type="ChEBI" id="CHEBI:83833"/>
        <dbReference type="ChEBI" id="CHEBI:83834"/>
        <dbReference type="EC" id="5.2.1.8"/>
    </reaction>
</comment>
<dbReference type="PANTHER" id="PTHR43246">
    <property type="entry name" value="PEPTIDYL-PROLYL CIS-TRANS ISOMERASE CYP38, CHLOROPLASTIC"/>
    <property type="match status" value="1"/>
</dbReference>